<gene>
    <name evidence="1" type="ORF">LOK49_LG07G01019</name>
</gene>
<sequence length="155" mass="17708">MLVWWSYVLERWKLFASSLLPQALLTLAIWRIWKRRNDAMFNRKQIFLYSLCELTVADAHMFLKAYEKLDESAQLDIGGRAKELYLENVALEGDSQQVEKLVLKQTSGIEAVEGVVNNIQCLQRQFESCDIHFVRRGANGVGHCLAQSVVGAFSL</sequence>
<comment type="caution">
    <text evidence="1">The sequence shown here is derived from an EMBL/GenBank/DDBJ whole genome shotgun (WGS) entry which is preliminary data.</text>
</comment>
<accession>A0ACC0H060</accession>
<evidence type="ECO:0000313" key="1">
    <source>
        <dbReference type="EMBL" id="KAI8006364.1"/>
    </source>
</evidence>
<reference evidence="1 2" key="1">
    <citation type="journal article" date="2022" name="Plant J.">
        <title>Chromosome-level genome of Camellia lanceoleosa provides a valuable resource for understanding genome evolution and self-incompatibility.</title>
        <authorList>
            <person name="Gong W."/>
            <person name="Xiao S."/>
            <person name="Wang L."/>
            <person name="Liao Z."/>
            <person name="Chang Y."/>
            <person name="Mo W."/>
            <person name="Hu G."/>
            <person name="Li W."/>
            <person name="Zhao G."/>
            <person name="Zhu H."/>
            <person name="Hu X."/>
            <person name="Ji K."/>
            <person name="Xiang X."/>
            <person name="Song Q."/>
            <person name="Yuan D."/>
            <person name="Jin S."/>
            <person name="Zhang L."/>
        </authorList>
    </citation>
    <scope>NUCLEOTIDE SEQUENCE [LARGE SCALE GENOMIC DNA]</scope>
    <source>
        <strain evidence="1">SQ_2022a</strain>
    </source>
</reference>
<keyword evidence="2" id="KW-1185">Reference proteome</keyword>
<dbReference type="EMBL" id="CM045764">
    <property type="protein sequence ID" value="KAI8006364.1"/>
    <property type="molecule type" value="Genomic_DNA"/>
</dbReference>
<evidence type="ECO:0000313" key="2">
    <source>
        <dbReference type="Proteomes" id="UP001060215"/>
    </source>
</evidence>
<dbReference type="Proteomes" id="UP001060215">
    <property type="component" value="Chromosome 7"/>
</dbReference>
<organism evidence="1 2">
    <name type="scientific">Camellia lanceoleosa</name>
    <dbReference type="NCBI Taxonomy" id="1840588"/>
    <lineage>
        <taxon>Eukaryota</taxon>
        <taxon>Viridiplantae</taxon>
        <taxon>Streptophyta</taxon>
        <taxon>Embryophyta</taxon>
        <taxon>Tracheophyta</taxon>
        <taxon>Spermatophyta</taxon>
        <taxon>Magnoliopsida</taxon>
        <taxon>eudicotyledons</taxon>
        <taxon>Gunneridae</taxon>
        <taxon>Pentapetalae</taxon>
        <taxon>asterids</taxon>
        <taxon>Ericales</taxon>
        <taxon>Theaceae</taxon>
        <taxon>Camellia</taxon>
    </lineage>
</organism>
<protein>
    <submittedName>
        <fullName evidence="1">Uncharacterized protein</fullName>
    </submittedName>
</protein>
<proteinExistence type="predicted"/>
<name>A0ACC0H060_9ERIC</name>